<accession>A0A2Z6PUS6</accession>
<keyword evidence="3" id="KW-0336">GPI-anchor</keyword>
<dbReference type="OrthoDB" id="1435435at2759"/>
<dbReference type="GO" id="GO:0098552">
    <property type="term" value="C:side of membrane"/>
    <property type="evidence" value="ECO:0007669"/>
    <property type="project" value="UniProtKB-KW"/>
</dbReference>
<dbReference type="PANTHER" id="PTHR32077">
    <property type="entry name" value="FASCICLIN-LIKE ARABINOGALACTAN PROTEIN"/>
    <property type="match status" value="1"/>
</dbReference>
<evidence type="ECO:0000256" key="5">
    <source>
        <dbReference type="ARBA" id="ARBA00023136"/>
    </source>
</evidence>
<dbReference type="GO" id="GO:0009834">
    <property type="term" value="P:plant-type secondary cell wall biogenesis"/>
    <property type="evidence" value="ECO:0007669"/>
    <property type="project" value="TreeGrafter"/>
</dbReference>
<evidence type="ECO:0000256" key="4">
    <source>
        <dbReference type="ARBA" id="ARBA00022729"/>
    </source>
</evidence>
<keyword evidence="7" id="KW-1185">Reference proteome</keyword>
<keyword evidence="3" id="KW-0325">Glycoprotein</keyword>
<protein>
    <submittedName>
        <fullName evidence="6">Uncharacterized protein</fullName>
    </submittedName>
</protein>
<dbReference type="Proteomes" id="UP000242715">
    <property type="component" value="Unassembled WGS sequence"/>
</dbReference>
<gene>
    <name evidence="6" type="ORF">TSUD_411070</name>
</gene>
<dbReference type="PANTHER" id="PTHR32077:SF86">
    <property type="entry name" value="FAS1 DOMAIN-CONTAINING PROTEIN SELMODRAFT_448915"/>
    <property type="match status" value="1"/>
</dbReference>
<reference evidence="7" key="1">
    <citation type="journal article" date="2017" name="Front. Plant Sci.">
        <title>Climate Clever Clovers: New Paradigm to Reduce the Environmental Footprint of Ruminants by Breeding Low Methanogenic Forages Utilizing Haplotype Variation.</title>
        <authorList>
            <person name="Kaur P."/>
            <person name="Appels R."/>
            <person name="Bayer P.E."/>
            <person name="Keeble-Gagnere G."/>
            <person name="Wang J."/>
            <person name="Hirakawa H."/>
            <person name="Shirasawa K."/>
            <person name="Vercoe P."/>
            <person name="Stefanova K."/>
            <person name="Durmic Z."/>
            <person name="Nichols P."/>
            <person name="Revell C."/>
            <person name="Isobe S.N."/>
            <person name="Edwards D."/>
            <person name="Erskine W."/>
        </authorList>
    </citation>
    <scope>NUCLEOTIDE SEQUENCE [LARGE SCALE GENOMIC DNA]</scope>
    <source>
        <strain evidence="7">cv. Daliak</strain>
    </source>
</reference>
<keyword evidence="4" id="KW-0732">Signal</keyword>
<dbReference type="InterPro" id="IPR045003">
    <property type="entry name" value="FLA_A"/>
</dbReference>
<evidence type="ECO:0000256" key="1">
    <source>
        <dbReference type="ARBA" id="ARBA00004609"/>
    </source>
</evidence>
<dbReference type="AlphaFoldDB" id="A0A2Z6PUS6"/>
<evidence type="ECO:0000256" key="3">
    <source>
        <dbReference type="ARBA" id="ARBA00022622"/>
    </source>
</evidence>
<evidence type="ECO:0000313" key="7">
    <source>
        <dbReference type="Proteomes" id="UP000242715"/>
    </source>
</evidence>
<dbReference type="GO" id="GO:0005886">
    <property type="term" value="C:plasma membrane"/>
    <property type="evidence" value="ECO:0007669"/>
    <property type="project" value="UniProtKB-SubCell"/>
</dbReference>
<evidence type="ECO:0000256" key="2">
    <source>
        <dbReference type="ARBA" id="ARBA00022475"/>
    </source>
</evidence>
<evidence type="ECO:0000313" key="6">
    <source>
        <dbReference type="EMBL" id="GAU50877.1"/>
    </source>
</evidence>
<name>A0A2Z6PUS6_TRISU</name>
<organism evidence="6 7">
    <name type="scientific">Trifolium subterraneum</name>
    <name type="common">Subterranean clover</name>
    <dbReference type="NCBI Taxonomy" id="3900"/>
    <lineage>
        <taxon>Eukaryota</taxon>
        <taxon>Viridiplantae</taxon>
        <taxon>Streptophyta</taxon>
        <taxon>Embryophyta</taxon>
        <taxon>Tracheophyta</taxon>
        <taxon>Spermatophyta</taxon>
        <taxon>Magnoliopsida</taxon>
        <taxon>eudicotyledons</taxon>
        <taxon>Gunneridae</taxon>
        <taxon>Pentapetalae</taxon>
        <taxon>rosids</taxon>
        <taxon>fabids</taxon>
        <taxon>Fabales</taxon>
        <taxon>Fabaceae</taxon>
        <taxon>Papilionoideae</taxon>
        <taxon>50 kb inversion clade</taxon>
        <taxon>NPAAA clade</taxon>
        <taxon>Hologalegina</taxon>
        <taxon>IRL clade</taxon>
        <taxon>Trifolieae</taxon>
        <taxon>Trifolium</taxon>
    </lineage>
</organism>
<keyword evidence="5" id="KW-0472">Membrane</keyword>
<dbReference type="EMBL" id="DF974902">
    <property type="protein sequence ID" value="GAU50877.1"/>
    <property type="molecule type" value="Genomic_DNA"/>
</dbReference>
<comment type="subcellular location">
    <subcellularLocation>
        <location evidence="1">Cell membrane</location>
        <topology evidence="1">Lipid-anchor</topology>
        <topology evidence="1">GPI-anchor</topology>
    </subcellularLocation>
</comment>
<keyword evidence="2" id="KW-1003">Cell membrane</keyword>
<keyword evidence="3" id="KW-0449">Lipoprotein</keyword>
<sequence length="129" mass="14094">MYVLMKAHIVRQYMPPTYLCSVNSYCPPTLESETMGSSMYHINISVGATTMKISTSVVEVTVKSTVYSEYPNTIYAVSKLLFPTKMFGGIMVPSPPCNSPPPPPCSGQPPRLSLKIASLVTALSFSFLF</sequence>
<proteinExistence type="predicted"/>